<dbReference type="Gene3D" id="3.30.559.30">
    <property type="entry name" value="Nonribosomal peptide synthetase, condensation domain"/>
    <property type="match status" value="1"/>
</dbReference>
<reference evidence="1" key="1">
    <citation type="submission" date="2024-07" db="EMBL/GenBank/DDBJ databases">
        <authorList>
            <person name="Yu S.T."/>
        </authorList>
    </citation>
    <scope>NUCLEOTIDE SEQUENCE</scope>
    <source>
        <strain evidence="1">R39</strain>
    </source>
</reference>
<accession>A0AB39QF05</accession>
<dbReference type="RefSeq" id="WP_369221091.1">
    <property type="nucleotide sequence ID" value="NZ_CP163441.1"/>
</dbReference>
<gene>
    <name evidence="1" type="ORF">AB5J52_03625</name>
</gene>
<dbReference type="SUPFAM" id="SSF52777">
    <property type="entry name" value="CoA-dependent acyltransferases"/>
    <property type="match status" value="1"/>
</dbReference>
<name>A0AB39QF05_9ACTN</name>
<dbReference type="AlphaFoldDB" id="A0AB39QF05"/>
<organism evidence="1">
    <name type="scientific">Streptomyces sp. R39</name>
    <dbReference type="NCBI Taxonomy" id="3238631"/>
    <lineage>
        <taxon>Bacteria</taxon>
        <taxon>Bacillati</taxon>
        <taxon>Actinomycetota</taxon>
        <taxon>Actinomycetes</taxon>
        <taxon>Kitasatosporales</taxon>
        <taxon>Streptomycetaceae</taxon>
        <taxon>Streptomyces</taxon>
    </lineage>
</organism>
<dbReference type="EMBL" id="CP163441">
    <property type="protein sequence ID" value="XDQ41440.1"/>
    <property type="molecule type" value="Genomic_DNA"/>
</dbReference>
<evidence type="ECO:0000313" key="1">
    <source>
        <dbReference type="EMBL" id="XDQ41440.1"/>
    </source>
</evidence>
<protein>
    <recommendedName>
        <fullName evidence="2">Condensation domain-containing protein</fullName>
    </recommendedName>
</protein>
<sequence length="74" mass="7894">MGGNELAELRTAARRLRTSLSGLMACAAASYRDCLTGQHDIVIGLPVVGRTGPRELAVPGMTCDNLLLRIERQG</sequence>
<proteinExistence type="predicted"/>
<evidence type="ECO:0008006" key="2">
    <source>
        <dbReference type="Google" id="ProtNLM"/>
    </source>
</evidence>